<dbReference type="AlphaFoldDB" id="A0A2I0AVR8"/>
<evidence type="ECO:0000256" key="1">
    <source>
        <dbReference type="SAM" id="MobiDB-lite"/>
    </source>
</evidence>
<reference evidence="2 3" key="1">
    <citation type="journal article" date="2017" name="Nature">
        <title>The Apostasia genome and the evolution of orchids.</title>
        <authorList>
            <person name="Zhang G.Q."/>
            <person name="Liu K.W."/>
            <person name="Li Z."/>
            <person name="Lohaus R."/>
            <person name="Hsiao Y.Y."/>
            <person name="Niu S.C."/>
            <person name="Wang J.Y."/>
            <person name="Lin Y.C."/>
            <person name="Xu Q."/>
            <person name="Chen L.J."/>
            <person name="Yoshida K."/>
            <person name="Fujiwara S."/>
            <person name="Wang Z.W."/>
            <person name="Zhang Y.Q."/>
            <person name="Mitsuda N."/>
            <person name="Wang M."/>
            <person name="Liu G.H."/>
            <person name="Pecoraro L."/>
            <person name="Huang H.X."/>
            <person name="Xiao X.J."/>
            <person name="Lin M."/>
            <person name="Wu X.Y."/>
            <person name="Wu W.L."/>
            <person name="Chen Y.Y."/>
            <person name="Chang S.B."/>
            <person name="Sakamoto S."/>
            <person name="Ohme-Takagi M."/>
            <person name="Yagi M."/>
            <person name="Zeng S.J."/>
            <person name="Shen C.Y."/>
            <person name="Yeh C.M."/>
            <person name="Luo Y.B."/>
            <person name="Tsai W.C."/>
            <person name="Van de Peer Y."/>
            <person name="Liu Z.J."/>
        </authorList>
    </citation>
    <scope>NUCLEOTIDE SEQUENCE [LARGE SCALE GENOMIC DNA]</scope>
    <source>
        <strain evidence="3">cv. Shenzhen</strain>
        <tissue evidence="2">Stem</tissue>
    </source>
</reference>
<name>A0A2I0AVR8_9ASPA</name>
<evidence type="ECO:0000313" key="3">
    <source>
        <dbReference type="Proteomes" id="UP000236161"/>
    </source>
</evidence>
<protein>
    <submittedName>
        <fullName evidence="2">Uncharacterized protein</fullName>
    </submittedName>
</protein>
<feature type="compositionally biased region" description="Basic residues" evidence="1">
    <location>
        <begin position="76"/>
        <end position="88"/>
    </location>
</feature>
<feature type="region of interest" description="Disordered" evidence="1">
    <location>
        <begin position="1"/>
        <end position="88"/>
    </location>
</feature>
<keyword evidence="3" id="KW-1185">Reference proteome</keyword>
<feature type="compositionally biased region" description="Basic and acidic residues" evidence="1">
    <location>
        <begin position="57"/>
        <end position="75"/>
    </location>
</feature>
<sequence length="88" mass="10210">MSQPGHRPYLQSTETIQPVTDERLRGSDIAGLGRRRDSQSSLSMPFHQQSKGKLRKRGCEVKENNVSDLDKSETRRRTRIHSVRRLKH</sequence>
<evidence type="ECO:0000313" key="2">
    <source>
        <dbReference type="EMBL" id="PKA59644.1"/>
    </source>
</evidence>
<gene>
    <name evidence="2" type="ORF">AXF42_Ash020245</name>
</gene>
<dbReference type="Proteomes" id="UP000236161">
    <property type="component" value="Unassembled WGS sequence"/>
</dbReference>
<accession>A0A2I0AVR8</accession>
<organism evidence="2 3">
    <name type="scientific">Apostasia shenzhenica</name>
    <dbReference type="NCBI Taxonomy" id="1088818"/>
    <lineage>
        <taxon>Eukaryota</taxon>
        <taxon>Viridiplantae</taxon>
        <taxon>Streptophyta</taxon>
        <taxon>Embryophyta</taxon>
        <taxon>Tracheophyta</taxon>
        <taxon>Spermatophyta</taxon>
        <taxon>Magnoliopsida</taxon>
        <taxon>Liliopsida</taxon>
        <taxon>Asparagales</taxon>
        <taxon>Orchidaceae</taxon>
        <taxon>Apostasioideae</taxon>
        <taxon>Apostasia</taxon>
    </lineage>
</organism>
<proteinExistence type="predicted"/>
<feature type="compositionally biased region" description="Polar residues" evidence="1">
    <location>
        <begin position="39"/>
        <end position="49"/>
    </location>
</feature>
<dbReference type="EMBL" id="KZ451946">
    <property type="protein sequence ID" value="PKA59644.1"/>
    <property type="molecule type" value="Genomic_DNA"/>
</dbReference>